<sequence length="80" mass="7937">MDQPYWAARVADLGIGAAHDGPVPTYASLSAALEMALAPETGQRAKAVAATVRTDGTTVAARLLLDGADGTDAGTPLGSA</sequence>
<accession>A0ABV2UUR3</accession>
<proteinExistence type="predicted"/>
<comment type="caution">
    <text evidence="1">The sequence shown here is derived from an EMBL/GenBank/DDBJ whole genome shotgun (WGS) entry which is preliminary data.</text>
</comment>
<protein>
    <submittedName>
        <fullName evidence="1">Uncharacterized protein</fullName>
    </submittedName>
</protein>
<name>A0ABV2UUR3_9ACTN</name>
<dbReference type="Gene3D" id="3.40.50.2000">
    <property type="entry name" value="Glycogen Phosphorylase B"/>
    <property type="match status" value="1"/>
</dbReference>
<dbReference type="RefSeq" id="WP_355396010.1">
    <property type="nucleotide sequence ID" value="NZ_JBIBJC010000006.1"/>
</dbReference>
<evidence type="ECO:0000313" key="2">
    <source>
        <dbReference type="Proteomes" id="UP001550210"/>
    </source>
</evidence>
<dbReference type="EMBL" id="JBEXPZ010000013">
    <property type="protein sequence ID" value="MET9845282.1"/>
    <property type="molecule type" value="Genomic_DNA"/>
</dbReference>
<evidence type="ECO:0000313" key="1">
    <source>
        <dbReference type="EMBL" id="MET9845282.1"/>
    </source>
</evidence>
<gene>
    <name evidence="1" type="ORF">ABZZ21_12000</name>
</gene>
<reference evidence="1 2" key="1">
    <citation type="submission" date="2024-06" db="EMBL/GenBank/DDBJ databases">
        <title>The Natural Products Discovery Center: Release of the First 8490 Sequenced Strains for Exploring Actinobacteria Biosynthetic Diversity.</title>
        <authorList>
            <person name="Kalkreuter E."/>
            <person name="Kautsar S.A."/>
            <person name="Yang D."/>
            <person name="Bader C.D."/>
            <person name="Teijaro C.N."/>
            <person name="Fluegel L."/>
            <person name="Davis C.M."/>
            <person name="Simpson J.R."/>
            <person name="Lauterbach L."/>
            <person name="Steele A.D."/>
            <person name="Gui C."/>
            <person name="Meng S."/>
            <person name="Li G."/>
            <person name="Viehrig K."/>
            <person name="Ye F."/>
            <person name="Su P."/>
            <person name="Kiefer A.F."/>
            <person name="Nichols A."/>
            <person name="Cepeda A.J."/>
            <person name="Yan W."/>
            <person name="Fan B."/>
            <person name="Jiang Y."/>
            <person name="Adhikari A."/>
            <person name="Zheng C.-J."/>
            <person name="Schuster L."/>
            <person name="Cowan T.M."/>
            <person name="Smanski M.J."/>
            <person name="Chevrette M.G."/>
            <person name="De Carvalho L.P.S."/>
            <person name="Shen B."/>
        </authorList>
    </citation>
    <scope>NUCLEOTIDE SEQUENCE [LARGE SCALE GENOMIC DNA]</scope>
    <source>
        <strain evidence="1 2">NPDC006434</strain>
    </source>
</reference>
<dbReference type="SUPFAM" id="SSF53756">
    <property type="entry name" value="UDP-Glycosyltransferase/glycogen phosphorylase"/>
    <property type="match status" value="1"/>
</dbReference>
<dbReference type="Proteomes" id="UP001550210">
    <property type="component" value="Unassembled WGS sequence"/>
</dbReference>
<keyword evidence="2" id="KW-1185">Reference proteome</keyword>
<organism evidence="1 2">
    <name type="scientific">Streptomyces ossamyceticus</name>
    <dbReference type="NCBI Taxonomy" id="249581"/>
    <lineage>
        <taxon>Bacteria</taxon>
        <taxon>Bacillati</taxon>
        <taxon>Actinomycetota</taxon>
        <taxon>Actinomycetes</taxon>
        <taxon>Kitasatosporales</taxon>
        <taxon>Streptomycetaceae</taxon>
        <taxon>Streptomyces</taxon>
    </lineage>
</organism>